<keyword evidence="1" id="KW-0732">Signal</keyword>
<feature type="chain" id="PRO_5026287866" evidence="1">
    <location>
        <begin position="22"/>
        <end position="161"/>
    </location>
</feature>
<comment type="caution">
    <text evidence="2">The sequence shown here is derived from an EMBL/GenBank/DDBJ whole genome shotgun (WGS) entry which is preliminary data.</text>
</comment>
<proteinExistence type="predicted"/>
<dbReference type="RefSeq" id="WP_165261567.1">
    <property type="nucleotide sequence ID" value="NZ_JAAKGT010000011.1"/>
</dbReference>
<accession>A0A6G4R2Q1</accession>
<organism evidence="2">
    <name type="scientific">Caulobacter sp. 602-2</name>
    <dbReference type="NCBI Taxonomy" id="2710887"/>
    <lineage>
        <taxon>Bacteria</taxon>
        <taxon>Pseudomonadati</taxon>
        <taxon>Pseudomonadota</taxon>
        <taxon>Alphaproteobacteria</taxon>
        <taxon>Caulobacterales</taxon>
        <taxon>Caulobacteraceae</taxon>
        <taxon>Caulobacter</taxon>
    </lineage>
</organism>
<evidence type="ECO:0000256" key="1">
    <source>
        <dbReference type="SAM" id="SignalP"/>
    </source>
</evidence>
<dbReference type="EMBL" id="JAAKGT010000011">
    <property type="protein sequence ID" value="NGM51775.1"/>
    <property type="molecule type" value="Genomic_DNA"/>
</dbReference>
<reference evidence="2" key="1">
    <citation type="submission" date="2020-02" db="EMBL/GenBank/DDBJ databases">
        <authorList>
            <person name="Gao J."/>
            <person name="Sun J."/>
        </authorList>
    </citation>
    <scope>NUCLEOTIDE SEQUENCE</scope>
    <source>
        <strain evidence="2">602-2</strain>
    </source>
</reference>
<sequence>MKQALVAVLAVAAAGSSPALACTLAPPATPEVKRQRTLDFQASLWDRSEAVFLASVERRGQVTIGGGGSMTGQEAVLRPILQLKGPRVASPVTVRHTSVTSCGPAPFLDALHPQAEGVFVVYASSAAPTGDGIIGTLAPKAVMEPRVLEAWAQAYGRETSR</sequence>
<protein>
    <submittedName>
        <fullName evidence="2">Uncharacterized protein</fullName>
    </submittedName>
</protein>
<name>A0A6G4R2Q1_9CAUL</name>
<dbReference type="AlphaFoldDB" id="A0A6G4R2Q1"/>
<evidence type="ECO:0000313" key="2">
    <source>
        <dbReference type="EMBL" id="NGM51775.1"/>
    </source>
</evidence>
<gene>
    <name evidence="2" type="ORF">G5B46_19350</name>
</gene>
<feature type="signal peptide" evidence="1">
    <location>
        <begin position="1"/>
        <end position="21"/>
    </location>
</feature>